<protein>
    <recommendedName>
        <fullName evidence="5">LRRNT domain-containing protein</fullName>
    </recommendedName>
</protein>
<dbReference type="Pfam" id="PF01462">
    <property type="entry name" value="LRRNT"/>
    <property type="match status" value="1"/>
</dbReference>
<reference evidence="6 7" key="1">
    <citation type="journal article" date="2010" name="Nature">
        <title>The sequence and de novo assembly of the giant panda genome.</title>
        <authorList>
            <person name="Li R."/>
            <person name="Fan W."/>
            <person name="Tian G."/>
            <person name="Zhu H."/>
            <person name="He L."/>
            <person name="Cai J."/>
            <person name="Huang Q."/>
            <person name="Cai Q."/>
            <person name="Li B."/>
            <person name="Bai Y."/>
            <person name="Zhang Z."/>
            <person name="Zhang Y."/>
            <person name="Wang W."/>
            <person name="Li J."/>
            <person name="Wei F."/>
            <person name="Li H."/>
            <person name="Jian M."/>
            <person name="Li J."/>
            <person name="Zhang Z."/>
            <person name="Nielsen R."/>
            <person name="Li D."/>
            <person name="Gu W."/>
            <person name="Yang Z."/>
            <person name="Xuan Z."/>
            <person name="Ryder O.A."/>
            <person name="Leung F.C."/>
            <person name="Zhou Y."/>
            <person name="Cao J."/>
            <person name="Sun X."/>
            <person name="Fu Y."/>
            <person name="Fang X."/>
            <person name="Guo X."/>
            <person name="Wang B."/>
            <person name="Hou R."/>
            <person name="Shen F."/>
            <person name="Mu B."/>
            <person name="Ni P."/>
            <person name="Lin R."/>
            <person name="Qian W."/>
            <person name="Wang G."/>
            <person name="Yu C."/>
            <person name="Nie W."/>
            <person name="Wang J."/>
            <person name="Wu Z."/>
            <person name="Liang H."/>
            <person name="Min J."/>
            <person name="Wu Q."/>
            <person name="Cheng S."/>
            <person name="Ruan J."/>
            <person name="Wang M."/>
            <person name="Shi Z."/>
            <person name="Wen M."/>
            <person name="Liu B."/>
            <person name="Ren X."/>
            <person name="Zheng H."/>
            <person name="Dong D."/>
            <person name="Cook K."/>
            <person name="Shan G."/>
            <person name="Zhang H."/>
            <person name="Kosiol C."/>
            <person name="Xie X."/>
            <person name="Lu Z."/>
            <person name="Zheng H."/>
            <person name="Li Y."/>
            <person name="Steiner C.C."/>
            <person name="Lam T.T."/>
            <person name="Lin S."/>
            <person name="Zhang Q."/>
            <person name="Li G."/>
            <person name="Tian J."/>
            <person name="Gong T."/>
            <person name="Liu H."/>
            <person name="Zhang D."/>
            <person name="Fang L."/>
            <person name="Ye C."/>
            <person name="Zhang J."/>
            <person name="Hu W."/>
            <person name="Xu A."/>
            <person name="Ren Y."/>
            <person name="Zhang G."/>
            <person name="Bruford M.W."/>
            <person name="Li Q."/>
            <person name="Ma L."/>
            <person name="Guo Y."/>
            <person name="An N."/>
            <person name="Hu Y."/>
            <person name="Zheng Y."/>
            <person name="Shi Y."/>
            <person name="Li Z."/>
            <person name="Liu Q."/>
            <person name="Chen Y."/>
            <person name="Zhao J."/>
            <person name="Qu N."/>
            <person name="Zhao S."/>
            <person name="Tian F."/>
            <person name="Wang X."/>
            <person name="Wang H."/>
            <person name="Xu L."/>
            <person name="Liu X."/>
            <person name="Vinar T."/>
            <person name="Wang Y."/>
            <person name="Lam T.W."/>
            <person name="Yiu S.M."/>
            <person name="Liu S."/>
            <person name="Zhang H."/>
            <person name="Li D."/>
            <person name="Huang Y."/>
            <person name="Wang X."/>
            <person name="Yang G."/>
            <person name="Jiang Z."/>
            <person name="Wang J."/>
            <person name="Qin N."/>
            <person name="Li L."/>
            <person name="Li J."/>
            <person name="Bolund L."/>
            <person name="Kristiansen K."/>
            <person name="Wong G.K."/>
            <person name="Olson M."/>
            <person name="Zhang X."/>
            <person name="Li S."/>
            <person name="Yang H."/>
            <person name="Wang J."/>
            <person name="Wang J."/>
        </authorList>
    </citation>
    <scope>NUCLEOTIDE SEQUENCE [LARGE SCALE GENOMIC DNA]</scope>
</reference>
<evidence type="ECO:0000259" key="5">
    <source>
        <dbReference type="Pfam" id="PF01462"/>
    </source>
</evidence>
<dbReference type="Ensembl" id="ENSAMET00000042205.1">
    <property type="protein sequence ID" value="ENSAMEP00000024134.1"/>
    <property type="gene ID" value="ENSAMEG00000028466.1"/>
</dbReference>
<feature type="domain" description="LRRNT" evidence="5">
    <location>
        <begin position="63"/>
        <end position="84"/>
    </location>
</feature>
<keyword evidence="2 4" id="KW-0732">Signal</keyword>
<dbReference type="AlphaFoldDB" id="A0A7N5JE35"/>
<reference evidence="6" key="3">
    <citation type="submission" date="2025-09" db="UniProtKB">
        <authorList>
            <consortium name="Ensembl"/>
        </authorList>
    </citation>
    <scope>IDENTIFICATION</scope>
</reference>
<dbReference type="InterPro" id="IPR000372">
    <property type="entry name" value="LRRNT"/>
</dbReference>
<keyword evidence="7" id="KW-1185">Reference proteome</keyword>
<feature type="chain" id="PRO_5036450452" description="LRRNT domain-containing protein" evidence="4">
    <location>
        <begin position="17"/>
        <end position="109"/>
    </location>
</feature>
<keyword evidence="3" id="KW-0677">Repeat</keyword>
<proteinExistence type="predicted"/>
<organism evidence="6 7">
    <name type="scientific">Ailuropoda melanoleuca</name>
    <name type="common">Giant panda</name>
    <dbReference type="NCBI Taxonomy" id="9646"/>
    <lineage>
        <taxon>Eukaryota</taxon>
        <taxon>Metazoa</taxon>
        <taxon>Chordata</taxon>
        <taxon>Craniata</taxon>
        <taxon>Vertebrata</taxon>
        <taxon>Euteleostomi</taxon>
        <taxon>Mammalia</taxon>
        <taxon>Eutheria</taxon>
        <taxon>Laurasiatheria</taxon>
        <taxon>Carnivora</taxon>
        <taxon>Caniformia</taxon>
        <taxon>Ursidae</taxon>
        <taxon>Ailuropoda</taxon>
    </lineage>
</organism>
<evidence type="ECO:0000256" key="3">
    <source>
        <dbReference type="ARBA" id="ARBA00022737"/>
    </source>
</evidence>
<evidence type="ECO:0000256" key="2">
    <source>
        <dbReference type="ARBA" id="ARBA00022729"/>
    </source>
</evidence>
<evidence type="ECO:0000313" key="6">
    <source>
        <dbReference type="Ensembl" id="ENSAMEP00000024134.1"/>
    </source>
</evidence>
<keyword evidence="1" id="KW-0433">Leucine-rich repeat</keyword>
<accession>A0A7N5JE35</accession>
<name>A0A7N5JE35_AILME</name>
<dbReference type="Proteomes" id="UP000008912">
    <property type="component" value="Unassembled WGS sequence"/>
</dbReference>
<evidence type="ECO:0000313" key="7">
    <source>
        <dbReference type="Proteomes" id="UP000008912"/>
    </source>
</evidence>
<feature type="signal peptide" evidence="4">
    <location>
        <begin position="1"/>
        <end position="16"/>
    </location>
</feature>
<evidence type="ECO:0000256" key="1">
    <source>
        <dbReference type="ARBA" id="ARBA00022614"/>
    </source>
</evidence>
<reference evidence="6" key="2">
    <citation type="submission" date="2025-08" db="UniProtKB">
        <authorList>
            <consortium name="Ensembl"/>
        </authorList>
    </citation>
    <scope>IDENTIFICATION</scope>
</reference>
<evidence type="ECO:0000256" key="4">
    <source>
        <dbReference type="SAM" id="SignalP"/>
    </source>
</evidence>
<dbReference type="GeneTree" id="ENSGT01120000274072"/>
<dbReference type="InParanoid" id="A0A7N5JE35"/>
<sequence>MEHLLLLMPLLVLVNSELPFVQRGFWDFSMDDPSVQEEEEASGIFPTSSGAEEEDIPFYPGLCPFGCHCHLRVVQCSDLGLKSIQRLLALCLSCRNSTSLRTTWWRFLL</sequence>